<dbReference type="InterPro" id="IPR054092">
    <property type="entry name" value="Cep192-like_D6"/>
</dbReference>
<dbReference type="Proteomes" id="UP001165740">
    <property type="component" value="Chromosome 7"/>
</dbReference>
<feature type="compositionally biased region" description="Polar residues" evidence="1">
    <location>
        <begin position="793"/>
        <end position="807"/>
    </location>
</feature>
<evidence type="ECO:0000313" key="10">
    <source>
        <dbReference type="RefSeq" id="XP_055891076.1"/>
    </source>
</evidence>
<dbReference type="Pfam" id="PF22076">
    <property type="entry name" value="Cep192_D6"/>
    <property type="match status" value="1"/>
</dbReference>
<dbReference type="PANTHER" id="PTHR16029:SF11">
    <property type="entry name" value="CENTROSOMAL PROTEIN OF 192 KDA"/>
    <property type="match status" value="1"/>
</dbReference>
<dbReference type="Pfam" id="PF22060">
    <property type="entry name" value="Cep192_D1"/>
    <property type="match status" value="1"/>
</dbReference>
<dbReference type="Pfam" id="PF22064">
    <property type="entry name" value="Cep192_D2"/>
    <property type="match status" value="1"/>
</dbReference>
<dbReference type="RefSeq" id="XP_055891076.1">
    <property type="nucleotide sequence ID" value="XM_056035101.1"/>
</dbReference>
<evidence type="ECO:0000259" key="2">
    <source>
        <dbReference type="Pfam" id="PF22060"/>
    </source>
</evidence>
<accession>A0A9W3AV33</accession>
<evidence type="ECO:0000259" key="8">
    <source>
        <dbReference type="Pfam" id="PF22076"/>
    </source>
</evidence>
<evidence type="ECO:0000313" key="9">
    <source>
        <dbReference type="Proteomes" id="UP001165740"/>
    </source>
</evidence>
<keyword evidence="9" id="KW-1185">Reference proteome</keyword>
<feature type="domain" description="Cep192-like" evidence="5">
    <location>
        <begin position="2110"/>
        <end position="2199"/>
    </location>
</feature>
<dbReference type="InterPro" id="IPR054085">
    <property type="entry name" value="Cep192-like_D1"/>
</dbReference>
<feature type="region of interest" description="Disordered" evidence="1">
    <location>
        <begin position="1856"/>
        <end position="1879"/>
    </location>
</feature>
<feature type="compositionally biased region" description="Low complexity" evidence="1">
    <location>
        <begin position="894"/>
        <end position="903"/>
    </location>
</feature>
<feature type="compositionally biased region" description="Polar residues" evidence="1">
    <location>
        <begin position="904"/>
        <end position="918"/>
    </location>
</feature>
<feature type="domain" description="Cep192/Spd-2-like" evidence="6">
    <location>
        <begin position="1421"/>
        <end position="1526"/>
    </location>
</feature>
<feature type="domain" description="Cep192-like" evidence="3">
    <location>
        <begin position="1166"/>
        <end position="1315"/>
    </location>
</feature>
<dbReference type="GO" id="GO:0071539">
    <property type="term" value="P:protein localization to centrosome"/>
    <property type="evidence" value="ECO:0007669"/>
    <property type="project" value="InterPro"/>
</dbReference>
<feature type="region of interest" description="Disordered" evidence="1">
    <location>
        <begin position="2019"/>
        <end position="2109"/>
    </location>
</feature>
<dbReference type="InterPro" id="IPR013783">
    <property type="entry name" value="Ig-like_fold"/>
</dbReference>
<proteinExistence type="predicted"/>
<gene>
    <name evidence="10" type="primary">LOC106061963</name>
</gene>
<evidence type="ECO:0000259" key="3">
    <source>
        <dbReference type="Pfam" id="PF22064"/>
    </source>
</evidence>
<feature type="region of interest" description="Disordered" evidence="1">
    <location>
        <begin position="153"/>
        <end position="213"/>
    </location>
</feature>
<feature type="compositionally biased region" description="Polar residues" evidence="1">
    <location>
        <begin position="183"/>
        <end position="213"/>
    </location>
</feature>
<dbReference type="GO" id="GO:0000242">
    <property type="term" value="C:pericentriolar material"/>
    <property type="evidence" value="ECO:0007669"/>
    <property type="project" value="TreeGrafter"/>
</dbReference>
<dbReference type="GO" id="GO:0090307">
    <property type="term" value="P:mitotic spindle assembly"/>
    <property type="evidence" value="ECO:0007669"/>
    <property type="project" value="TreeGrafter"/>
</dbReference>
<dbReference type="Gene3D" id="2.60.40.10">
    <property type="entry name" value="Immunoglobulins"/>
    <property type="match status" value="3"/>
</dbReference>
<feature type="region of interest" description="Disordered" evidence="1">
    <location>
        <begin position="777"/>
        <end position="807"/>
    </location>
</feature>
<feature type="compositionally biased region" description="Polar residues" evidence="1">
    <location>
        <begin position="2059"/>
        <end position="2069"/>
    </location>
</feature>
<dbReference type="GO" id="GO:0019901">
    <property type="term" value="F:protein kinase binding"/>
    <property type="evidence" value="ECO:0007669"/>
    <property type="project" value="TreeGrafter"/>
</dbReference>
<feature type="compositionally biased region" description="Basic and acidic residues" evidence="1">
    <location>
        <begin position="777"/>
        <end position="792"/>
    </location>
</feature>
<dbReference type="Pfam" id="PF22065">
    <property type="entry name" value="Cep192_D7"/>
    <property type="match status" value="1"/>
</dbReference>
<dbReference type="GeneID" id="106061963"/>
<sequence>MDSINFINDSMLTGAEGPISSTVDDRTIASTPAPLAMSTVGRDRGTRRIFFHENRSSLFSTSPPHQELAQNDAEDSLGLLPPGCLMGMSNSLLPLETINNCSRQGTVSVDSCSSKEISSESQETLATVKKCPTEPYTRGAGVYKPHVLFPKLDEEDMSKTENPPKNDSKDLMMCNDVDDQQSRDSGVGQTNSIGSHMGQTTSRRSYETFKTNSASENSDLLEALKTKMESKEAETFFYSMSRISADVNTMVNEKSDTKVDSKNEEVFFQPVPLTSIGVQEKGLPVDREERSGSLIDNFTFKHVNIKADFQHLFSDLGFSKDEVAGKITLNCDSSKTSEQEQFKEKTPEPPHLIQASETPFPLMDGPFKLPFLPKSTTQAKKVDTVPSSSVSSTPKAEPTHIDSSATEWGPSIHFGDSFVLQKTESTTEWGPSIQFGDSVHLSQTPQPFKERPHQESNLVVETKTASPEKREDSLFGSHQVSTNPFEGFDQELLNGSEDFIEDPDAKANLLEEDMKQFVKDNPFANRTVDVSKDSYRGVEDTFMNMTIGTYMIAGSQEFDSLSSKKYYRERPDIGMPAYSPPANRRVLPILQPSEIYSPVNIRTIKSKLLTSSESRTPVSEATFALEDQSHIPSASIKDDTVSALKNLMSSHSTSTLKETQSVEDNVAPVKDKETAQAVPKSSSNSSLKEMSDYIKGSVEQATCPQTPTKTVVLYQTPDPLKRTKDVISQQHNIQDGSINLTSDMTFNALHRLIEGLDSNMSRPESLILSELNKHFEEKKKVRHQEHSAKPKENQNTSEKGIESSAQVASTETSLFKLPFPVKGSGPAVLKANKSTSQKTAEPLKTADHSVRDVSANLYHQDNLSMSMSLSLVECTLAPNATNMSTAGTCNNLNTNNSNSKTSTQLGDTGNSRFPTPSSAIRDVPGTVANQTKDKTLRIQYSDNSTFNDTTMEGHTLSASTYPNPFKQGYLKPRDHEGTLVQGQHILSDLTDLSCEDTSAYHTLCPDTSQSVYLHDERGFAYSTPMPGTQPIIGGELQEQSILPMITPMLLTNLLKLPKTVSFPVATCVMLSQEISFPVSNVCERGVKVSVTIREVVCKGQRLSQNCPFDVKPQLILSGNSSQDLQLIFRPREEGDYKAVIELFAVNMIRTQETRVYALTVTAFAEKPSIKIWPEKNVLNFGILPWGETALQSIKLQNTGQATLPLILSISRKEASMCNFTFNAKDGSGNKSCISFTSPPDAKGSVLAMSLPGVKEGEPPMIHTLELYCRAKAVGNMEQKYQERSEHFQALLEVAMDMPINGLRLREIKLQVTVGMYKLHVDKESLMIPALPGNSEAGSLNILNSGNIPMSVDLELTPSVSHFTLSASKIVVPCCDKVPVSVTFTPPSQNLQEKYEVYLSLTTSMFCYSVKVIGKVKGKEVKITSSLTEINFWGVDLGQTKKRPYTFIPHGDTKVSLSLRNVGTSFFKIVNDRGQEMKSAEISVEQGKQYEIWISFCPSELKGYSTDLILKTDSGSKFSVPIRGYGGRSCVEIKDLISQSNEWILNVGKIISGQPVCYEMKIKNSGPRCCFIKTLIKDINGVVFQPFQASILPPLLLLQPQDSAKLMVMIFPSQRENCNSSLNHLATIKLIFVDEINRQYFLSKPGKKGKHLMKKFDFVLPMDNTMKEIINNEMKSLPCHEDTYSVLKNSMFKMNIKVIGQSSASASTPTLGSSQQKMEADYSNRLLPSTRPVLTSLSPNIAQPVRDKDEWTVAPKEVWLNGDVPSTLKQSVQVINFSAQEMRFYTECDDNINVFPAKGVVKPKDTMMLNVSVVNKNIAANWFGLLYVLLNPHNRQVVKVFLTNPVDINTRHLVTAVTTSSHRPSSLPPSPEQPGLASKTQSLGLQHPTLPLTQSSNVKIQGSDKAILMTTEAGNKSYLAYNFTNTSQEPLSWKLVPFVPPYVKDADDTHSLYRVDYEVFKLIPLSGTLQPDETEKITIEFSPRSKGYFNQDWSIHDAHKSQVSLHNFTILAKGIINPSRDGKPADIERIPEGLSRTSIPSESRPSSLPASPALQFPKPSYTQGEGQTPTARRAEYLTGSPFEKPERLSPMPPNPAVTSERSERSSEQKDKSLVIVEPHVQFSKVPIGGTLNLKICIKNTLDEKVEIVVDYEPKPPFMIKHYNFTLDKGKMMMFPVIFKPRHKGHFSDKLVFKERANGIILTAYLLAEC</sequence>
<dbReference type="InterPro" id="IPR039103">
    <property type="entry name" value="Spd-2/CEP192"/>
</dbReference>
<evidence type="ECO:0000259" key="6">
    <source>
        <dbReference type="Pfam" id="PF22073"/>
    </source>
</evidence>
<evidence type="ECO:0000259" key="4">
    <source>
        <dbReference type="Pfam" id="PF22065"/>
    </source>
</evidence>
<dbReference type="GO" id="GO:0005814">
    <property type="term" value="C:centriole"/>
    <property type="evidence" value="ECO:0007669"/>
    <property type="project" value="TreeGrafter"/>
</dbReference>
<protein>
    <submittedName>
        <fullName evidence="10">Uncharacterized protein LOC106061963 isoform X1</fullName>
    </submittedName>
</protein>
<dbReference type="Pfam" id="PF22073">
    <property type="entry name" value="Cep192_D4"/>
    <property type="match status" value="1"/>
</dbReference>
<feature type="compositionally biased region" description="Low complexity" evidence="1">
    <location>
        <begin position="384"/>
        <end position="394"/>
    </location>
</feature>
<evidence type="ECO:0000259" key="7">
    <source>
        <dbReference type="Pfam" id="PF22074"/>
    </source>
</evidence>
<feature type="region of interest" description="Disordered" evidence="1">
    <location>
        <begin position="431"/>
        <end position="485"/>
    </location>
</feature>
<feature type="region of interest" description="Disordered" evidence="1">
    <location>
        <begin position="378"/>
        <end position="408"/>
    </location>
</feature>
<dbReference type="OMA" id="QAGHMSQ"/>
<dbReference type="Pfam" id="PF22074">
    <property type="entry name" value="Cep192_D5"/>
    <property type="match status" value="1"/>
</dbReference>
<dbReference type="PANTHER" id="PTHR16029">
    <property type="entry name" value="CENTROSOMAL PROTEIN OF 192 KDA"/>
    <property type="match status" value="1"/>
</dbReference>
<feature type="compositionally biased region" description="Basic and acidic residues" evidence="1">
    <location>
        <begin position="2099"/>
        <end position="2109"/>
    </location>
</feature>
<dbReference type="InterPro" id="IPR054090">
    <property type="entry name" value="Cep192_Spd-2-like_dom"/>
</dbReference>
<feature type="domain" description="Cep192-like" evidence="8">
    <location>
        <begin position="1748"/>
        <end position="1839"/>
    </location>
</feature>
<evidence type="ECO:0000256" key="1">
    <source>
        <dbReference type="SAM" id="MobiDB-lite"/>
    </source>
</evidence>
<name>A0A9W3AV33_BIOGL</name>
<dbReference type="GO" id="GO:0090222">
    <property type="term" value="P:centrosome-templated microtubule nucleation"/>
    <property type="evidence" value="ECO:0007669"/>
    <property type="project" value="InterPro"/>
</dbReference>
<evidence type="ECO:0000259" key="5">
    <source>
        <dbReference type="Pfam" id="PF22066"/>
    </source>
</evidence>
<feature type="region of interest" description="Disordered" evidence="1">
    <location>
        <begin position="894"/>
        <end position="918"/>
    </location>
</feature>
<feature type="domain" description="Cep192-like" evidence="2">
    <location>
        <begin position="1054"/>
        <end position="1157"/>
    </location>
</feature>
<dbReference type="InterPro" id="IPR054087">
    <property type="entry name" value="Cep192-like_D7"/>
</dbReference>
<dbReference type="GO" id="GO:0051298">
    <property type="term" value="P:centrosome duplication"/>
    <property type="evidence" value="ECO:0007669"/>
    <property type="project" value="InterPro"/>
</dbReference>
<dbReference type="OrthoDB" id="67059at2759"/>
<reference evidence="10" key="1">
    <citation type="submission" date="2025-08" db="UniProtKB">
        <authorList>
            <consortium name="RefSeq"/>
        </authorList>
    </citation>
    <scope>IDENTIFICATION</scope>
</reference>
<feature type="domain" description="Cep192-like" evidence="4">
    <location>
        <begin position="1895"/>
        <end position="2002"/>
    </location>
</feature>
<feature type="compositionally biased region" description="Polar residues" evidence="1">
    <location>
        <begin position="455"/>
        <end position="465"/>
    </location>
</feature>
<feature type="domain" description="Cep192-like" evidence="7">
    <location>
        <begin position="1533"/>
        <end position="1699"/>
    </location>
</feature>
<feature type="compositionally biased region" description="Basic and acidic residues" evidence="1">
    <location>
        <begin position="157"/>
        <end position="170"/>
    </location>
</feature>
<dbReference type="InterPro" id="IPR054088">
    <property type="entry name" value="Cep192-like_D8"/>
</dbReference>
<dbReference type="InterPro" id="IPR054086">
    <property type="entry name" value="Cep192-like_D2"/>
</dbReference>
<dbReference type="GO" id="GO:0005737">
    <property type="term" value="C:cytoplasm"/>
    <property type="evidence" value="ECO:0007669"/>
    <property type="project" value="TreeGrafter"/>
</dbReference>
<dbReference type="Pfam" id="PF22066">
    <property type="entry name" value="Cep192_D8"/>
    <property type="match status" value="1"/>
</dbReference>
<feature type="compositionally biased region" description="Basic and acidic residues" evidence="1">
    <location>
        <begin position="2019"/>
        <end position="2030"/>
    </location>
</feature>
<organism evidence="9 10">
    <name type="scientific">Biomphalaria glabrata</name>
    <name type="common">Bloodfluke planorb</name>
    <name type="synonym">Freshwater snail</name>
    <dbReference type="NCBI Taxonomy" id="6526"/>
    <lineage>
        <taxon>Eukaryota</taxon>
        <taxon>Metazoa</taxon>
        <taxon>Spiralia</taxon>
        <taxon>Lophotrochozoa</taxon>
        <taxon>Mollusca</taxon>
        <taxon>Gastropoda</taxon>
        <taxon>Heterobranchia</taxon>
        <taxon>Euthyneura</taxon>
        <taxon>Panpulmonata</taxon>
        <taxon>Hygrophila</taxon>
        <taxon>Lymnaeoidea</taxon>
        <taxon>Planorbidae</taxon>
        <taxon>Biomphalaria</taxon>
    </lineage>
</organism>
<feature type="compositionally biased region" description="Low complexity" evidence="1">
    <location>
        <begin position="2039"/>
        <end position="2056"/>
    </location>
</feature>
<dbReference type="InterPro" id="IPR054091">
    <property type="entry name" value="Cep192-like_D5"/>
</dbReference>